<dbReference type="PANTHER" id="PTHR30244">
    <property type="entry name" value="TRANSAMINASE"/>
    <property type="match status" value="1"/>
</dbReference>
<dbReference type="InterPro" id="IPR015424">
    <property type="entry name" value="PyrdxlP-dep_Trfase"/>
</dbReference>
<dbReference type="InterPro" id="IPR015422">
    <property type="entry name" value="PyrdxlP-dep_Trfase_small"/>
</dbReference>
<keyword evidence="3" id="KW-0032">Aminotransferase</keyword>
<dbReference type="GO" id="GO:0008483">
    <property type="term" value="F:transaminase activity"/>
    <property type="evidence" value="ECO:0007669"/>
    <property type="project" value="UniProtKB-KW"/>
</dbReference>
<name>A0ABP7WNQ7_9ACTN</name>
<keyword evidence="2" id="KW-0663">Pyridoxal phosphate</keyword>
<dbReference type="PANTHER" id="PTHR30244:SF34">
    <property type="entry name" value="DTDP-4-AMINO-4,6-DIDEOXYGALACTOSE TRANSAMINASE"/>
    <property type="match status" value="1"/>
</dbReference>
<dbReference type="SUPFAM" id="SSF53383">
    <property type="entry name" value="PLP-dependent transferases"/>
    <property type="match status" value="1"/>
</dbReference>
<evidence type="ECO:0000256" key="2">
    <source>
        <dbReference type="RuleBase" id="RU004508"/>
    </source>
</evidence>
<dbReference type="CDD" id="cd00616">
    <property type="entry name" value="AHBA_syn"/>
    <property type="match status" value="1"/>
</dbReference>
<sequence length="397" mass="42952">MINVFQPSLGERELSAVREVFESNWIGKGSRVAAFEAAFAEHVGVAREQVTSVNSCTEATFLAMRLLDVGPGDEVVLPTVSFVGAANAVAAAGARPVFCDVDPRTLNATVDGVAARLTPATKAVLPLHYGGHPGQIAEIAELCRDRGLFLVEDAANAQASRVHGRACGTLGDIGVWSFDHGKIAVSVDGGMLYARDPELVERATKLAYFGLEQTSGYDQAMRSRTRWWEFEISSFSRRSIMNDVLAAVGHVQLGRLGEFLSRRREVVAAYDEALREVPGLLIPPPLPEGHESSYYLYWVQMDPGVRDSVARYLYERGIYTTFRYPQLHKVRAYQAGDGRFPGAERAAGATLCLPLHQALSDDDVSLVITTLIEAMDVHRGASGAPASGEQASGEKVA</sequence>
<dbReference type="Gene3D" id="3.40.640.10">
    <property type="entry name" value="Type I PLP-dependent aspartate aminotransferase-like (Major domain)"/>
    <property type="match status" value="1"/>
</dbReference>
<dbReference type="Proteomes" id="UP001500683">
    <property type="component" value="Unassembled WGS sequence"/>
</dbReference>
<evidence type="ECO:0000313" key="3">
    <source>
        <dbReference type="EMBL" id="GAA4092536.1"/>
    </source>
</evidence>
<evidence type="ECO:0000256" key="1">
    <source>
        <dbReference type="ARBA" id="ARBA00001933"/>
    </source>
</evidence>
<dbReference type="PIRSF" id="PIRSF000390">
    <property type="entry name" value="PLP_StrS"/>
    <property type="match status" value="1"/>
</dbReference>
<accession>A0ABP7WNQ7</accession>
<dbReference type="Pfam" id="PF01041">
    <property type="entry name" value="DegT_DnrJ_EryC1"/>
    <property type="match status" value="1"/>
</dbReference>
<dbReference type="InterPro" id="IPR000653">
    <property type="entry name" value="DegT/StrS_aminotransferase"/>
</dbReference>
<dbReference type="InterPro" id="IPR015421">
    <property type="entry name" value="PyrdxlP-dep_Trfase_major"/>
</dbReference>
<organism evidence="3 4">
    <name type="scientific">Actinomadura miaoliensis</name>
    <dbReference type="NCBI Taxonomy" id="430685"/>
    <lineage>
        <taxon>Bacteria</taxon>
        <taxon>Bacillati</taxon>
        <taxon>Actinomycetota</taxon>
        <taxon>Actinomycetes</taxon>
        <taxon>Streptosporangiales</taxon>
        <taxon>Thermomonosporaceae</taxon>
        <taxon>Actinomadura</taxon>
    </lineage>
</organism>
<keyword evidence="3" id="KW-0808">Transferase</keyword>
<proteinExistence type="inferred from homology"/>
<dbReference type="Gene3D" id="3.90.1150.10">
    <property type="entry name" value="Aspartate Aminotransferase, domain 1"/>
    <property type="match status" value="1"/>
</dbReference>
<comment type="similarity">
    <text evidence="2">Belongs to the DegT/DnrJ/EryC1 family.</text>
</comment>
<comment type="cofactor">
    <cofactor evidence="1">
        <name>pyridoxal 5'-phosphate</name>
        <dbReference type="ChEBI" id="CHEBI:597326"/>
    </cofactor>
</comment>
<reference evidence="4" key="1">
    <citation type="journal article" date="2019" name="Int. J. Syst. Evol. Microbiol.">
        <title>The Global Catalogue of Microorganisms (GCM) 10K type strain sequencing project: providing services to taxonomists for standard genome sequencing and annotation.</title>
        <authorList>
            <consortium name="The Broad Institute Genomics Platform"/>
            <consortium name="The Broad Institute Genome Sequencing Center for Infectious Disease"/>
            <person name="Wu L."/>
            <person name="Ma J."/>
        </authorList>
    </citation>
    <scope>NUCLEOTIDE SEQUENCE [LARGE SCALE GENOMIC DNA]</scope>
    <source>
        <strain evidence="4">JCM 16702</strain>
    </source>
</reference>
<dbReference type="EMBL" id="BAAAZG010000047">
    <property type="protein sequence ID" value="GAA4092536.1"/>
    <property type="molecule type" value="Genomic_DNA"/>
</dbReference>
<comment type="caution">
    <text evidence="3">The sequence shown here is derived from an EMBL/GenBank/DDBJ whole genome shotgun (WGS) entry which is preliminary data.</text>
</comment>
<keyword evidence="4" id="KW-1185">Reference proteome</keyword>
<protein>
    <submittedName>
        <fullName evidence="3">DegT/DnrJ/EryC1/StrS family aminotransferase</fullName>
    </submittedName>
</protein>
<gene>
    <name evidence="3" type="ORF">GCM10022214_62760</name>
</gene>
<evidence type="ECO:0000313" key="4">
    <source>
        <dbReference type="Proteomes" id="UP001500683"/>
    </source>
</evidence>